<dbReference type="Pfam" id="PF12317">
    <property type="entry name" value="IFT46_B_C"/>
    <property type="match status" value="1"/>
</dbReference>
<keyword evidence="5" id="KW-0969">Cilium</keyword>
<evidence type="ECO:0000256" key="7">
    <source>
        <dbReference type="ARBA" id="ARBA00023273"/>
    </source>
</evidence>
<comment type="caution">
    <text evidence="9">The sequence shown here is derived from an EMBL/GenBank/DDBJ whole genome shotgun (WGS) entry which is preliminary data.</text>
</comment>
<organism evidence="9 10">
    <name type="scientific">Rhynocoris fuscipes</name>
    <dbReference type="NCBI Taxonomy" id="488301"/>
    <lineage>
        <taxon>Eukaryota</taxon>
        <taxon>Metazoa</taxon>
        <taxon>Ecdysozoa</taxon>
        <taxon>Arthropoda</taxon>
        <taxon>Hexapoda</taxon>
        <taxon>Insecta</taxon>
        <taxon>Pterygota</taxon>
        <taxon>Neoptera</taxon>
        <taxon>Paraneoptera</taxon>
        <taxon>Hemiptera</taxon>
        <taxon>Heteroptera</taxon>
        <taxon>Panheteroptera</taxon>
        <taxon>Cimicomorpha</taxon>
        <taxon>Reduviidae</taxon>
        <taxon>Harpactorinae</taxon>
        <taxon>Harpactorini</taxon>
        <taxon>Rhynocoris</taxon>
    </lineage>
</organism>
<dbReference type="PANTHER" id="PTHR13376:SF0">
    <property type="entry name" value="INTRAFLAGELLAR TRANSPORT PROTEIN 46 HOMOLOG"/>
    <property type="match status" value="1"/>
</dbReference>
<evidence type="ECO:0000256" key="8">
    <source>
        <dbReference type="SAM" id="MobiDB-lite"/>
    </source>
</evidence>
<name>A0AAW1DGQ1_9HEMI</name>
<feature type="compositionally biased region" description="Acidic residues" evidence="8">
    <location>
        <begin position="75"/>
        <end position="92"/>
    </location>
</feature>
<evidence type="ECO:0000256" key="5">
    <source>
        <dbReference type="ARBA" id="ARBA00023069"/>
    </source>
</evidence>
<evidence type="ECO:0000256" key="2">
    <source>
        <dbReference type="ARBA" id="ARBA00007700"/>
    </source>
</evidence>
<accession>A0AAW1DGQ1</accession>
<reference evidence="9 10" key="1">
    <citation type="submission" date="2022-12" db="EMBL/GenBank/DDBJ databases">
        <title>Chromosome-level genome assembly of true bugs.</title>
        <authorList>
            <person name="Ma L."/>
            <person name="Li H."/>
        </authorList>
    </citation>
    <scope>NUCLEOTIDE SEQUENCE [LARGE SCALE GENOMIC DNA]</scope>
    <source>
        <strain evidence="9">Lab_2022b</strain>
    </source>
</reference>
<dbReference type="GO" id="GO:0030992">
    <property type="term" value="C:intraciliary transport particle B"/>
    <property type="evidence" value="ECO:0007669"/>
    <property type="project" value="TreeGrafter"/>
</dbReference>
<feature type="compositionally biased region" description="Acidic residues" evidence="8">
    <location>
        <begin position="1"/>
        <end position="13"/>
    </location>
</feature>
<feature type="region of interest" description="Disordered" evidence="8">
    <location>
        <begin position="1"/>
        <end position="108"/>
    </location>
</feature>
<dbReference type="AlphaFoldDB" id="A0AAW1DGQ1"/>
<dbReference type="Proteomes" id="UP001461498">
    <property type="component" value="Unassembled WGS sequence"/>
</dbReference>
<comment type="subcellular location">
    <subcellularLocation>
        <location evidence="1">Cytoplasm</location>
        <location evidence="1">Cytoskeleton</location>
        <location evidence="1">Cilium basal body</location>
    </subcellularLocation>
</comment>
<evidence type="ECO:0000256" key="3">
    <source>
        <dbReference type="ARBA" id="ARBA00017206"/>
    </source>
</evidence>
<dbReference type="GO" id="GO:0005815">
    <property type="term" value="C:microtubule organizing center"/>
    <property type="evidence" value="ECO:0007669"/>
    <property type="project" value="TreeGrafter"/>
</dbReference>
<dbReference type="PANTHER" id="PTHR13376">
    <property type="entry name" value="INTRAFLAGELLAR TRANSPORT PROTEIN 46 HOMOLOG"/>
    <property type="match status" value="1"/>
</dbReference>
<dbReference type="GO" id="GO:0060271">
    <property type="term" value="P:cilium assembly"/>
    <property type="evidence" value="ECO:0007669"/>
    <property type="project" value="TreeGrafter"/>
</dbReference>
<keyword evidence="10" id="KW-1185">Reference proteome</keyword>
<feature type="compositionally biased region" description="Basic and acidic residues" evidence="8">
    <location>
        <begin position="33"/>
        <end position="49"/>
    </location>
</feature>
<evidence type="ECO:0000256" key="6">
    <source>
        <dbReference type="ARBA" id="ARBA00023212"/>
    </source>
</evidence>
<gene>
    <name evidence="9" type="ORF">O3M35_004935</name>
</gene>
<dbReference type="GO" id="GO:0031514">
    <property type="term" value="C:motile cilium"/>
    <property type="evidence" value="ECO:0007669"/>
    <property type="project" value="TreeGrafter"/>
</dbReference>
<keyword evidence="6" id="KW-0206">Cytoskeleton</keyword>
<dbReference type="InterPro" id="IPR022088">
    <property type="entry name" value="Intraflagellar_transp_cmplxB"/>
</dbReference>
<keyword evidence="7" id="KW-0966">Cell projection</keyword>
<evidence type="ECO:0000313" key="9">
    <source>
        <dbReference type="EMBL" id="KAK9510073.1"/>
    </source>
</evidence>
<keyword evidence="4" id="KW-0963">Cytoplasm</keyword>
<dbReference type="EMBL" id="JAPXFL010000002">
    <property type="protein sequence ID" value="KAK9510073.1"/>
    <property type="molecule type" value="Genomic_DNA"/>
</dbReference>
<comment type="similarity">
    <text evidence="2">Belongs to the IFT46 family.</text>
</comment>
<sequence length="324" mass="37007">MYDEEIDVADAEEVQSFPNHSPEPEVETFDNSSRMEVRAELKPKMERPQSAKLSSRASSRARQTPAATSFKRDTDDSDNSENSDDDDDDDDDVRGPTIDGAYDPKDYEHLQVPGDIKELFDYITYYTPQVIELDYKLEPFVPDYIPAVGDIDGFLKVARPDGKNDMLGITVLDEPSVNQSDPAVLHLRLRAQSKQSSAKQVVVKKLHNAEKNPKAIEKWIQDISELHKSKPAPTMQYTRPMPDIDTLMQEWPDEFEKKLNDVGLPLEELDIDLLTYVDLICRLFDIPTYDNRIESLHLLFSLYSAVKNYKNNQNATMEQESIDS</sequence>
<evidence type="ECO:0000313" key="10">
    <source>
        <dbReference type="Proteomes" id="UP001461498"/>
    </source>
</evidence>
<feature type="compositionally biased region" description="Low complexity" evidence="8">
    <location>
        <begin position="50"/>
        <end position="69"/>
    </location>
</feature>
<protein>
    <recommendedName>
        <fullName evidence="3">Intraflagellar transport protein 46 homolog</fullName>
    </recommendedName>
</protein>
<proteinExistence type="inferred from homology"/>
<dbReference type="GO" id="GO:0042073">
    <property type="term" value="P:intraciliary transport"/>
    <property type="evidence" value="ECO:0007669"/>
    <property type="project" value="InterPro"/>
</dbReference>
<evidence type="ECO:0000256" key="1">
    <source>
        <dbReference type="ARBA" id="ARBA00004120"/>
    </source>
</evidence>
<evidence type="ECO:0000256" key="4">
    <source>
        <dbReference type="ARBA" id="ARBA00022490"/>
    </source>
</evidence>